<proteinExistence type="predicted"/>
<organism evidence="1 2">
    <name type="scientific">Corchorus olitorius</name>
    <dbReference type="NCBI Taxonomy" id="93759"/>
    <lineage>
        <taxon>Eukaryota</taxon>
        <taxon>Viridiplantae</taxon>
        <taxon>Streptophyta</taxon>
        <taxon>Embryophyta</taxon>
        <taxon>Tracheophyta</taxon>
        <taxon>Spermatophyta</taxon>
        <taxon>Magnoliopsida</taxon>
        <taxon>eudicotyledons</taxon>
        <taxon>Gunneridae</taxon>
        <taxon>Pentapetalae</taxon>
        <taxon>rosids</taxon>
        <taxon>malvids</taxon>
        <taxon>Malvales</taxon>
        <taxon>Malvaceae</taxon>
        <taxon>Grewioideae</taxon>
        <taxon>Apeibeae</taxon>
        <taxon>Corchorus</taxon>
    </lineage>
</organism>
<accession>A0A1R3G7S8</accession>
<gene>
    <name evidence="1" type="ORF">COLO4_36586</name>
</gene>
<dbReference type="Proteomes" id="UP000187203">
    <property type="component" value="Unassembled WGS sequence"/>
</dbReference>
<keyword evidence="2" id="KW-1185">Reference proteome</keyword>
<evidence type="ECO:0000313" key="2">
    <source>
        <dbReference type="Proteomes" id="UP000187203"/>
    </source>
</evidence>
<dbReference type="EMBL" id="AWUE01023340">
    <property type="protein sequence ID" value="OMO54111.1"/>
    <property type="molecule type" value="Genomic_DNA"/>
</dbReference>
<dbReference type="AlphaFoldDB" id="A0A1R3G7S8"/>
<comment type="caution">
    <text evidence="1">The sequence shown here is derived from an EMBL/GenBank/DDBJ whole genome shotgun (WGS) entry which is preliminary data.</text>
</comment>
<name>A0A1R3G7S8_9ROSI</name>
<sequence>MALHETRGKKAQDNIGLQDVNSHVAFDQKMEDKIAIDTKATTSQLRHGIGKLKNTYLHKAFGTKEREQIKP</sequence>
<keyword evidence="1" id="KW-0808">Transferase</keyword>
<reference evidence="2" key="1">
    <citation type="submission" date="2013-09" db="EMBL/GenBank/DDBJ databases">
        <title>Corchorus olitorius genome sequencing.</title>
        <authorList>
            <person name="Alam M."/>
            <person name="Haque M.S."/>
            <person name="Islam M.S."/>
            <person name="Emdad E.M."/>
            <person name="Islam M.M."/>
            <person name="Ahmed B."/>
            <person name="Halim A."/>
            <person name="Hossen Q.M.M."/>
            <person name="Hossain M.Z."/>
            <person name="Ahmed R."/>
            <person name="Khan M.M."/>
            <person name="Islam R."/>
            <person name="Rashid M.M."/>
            <person name="Khan S.A."/>
            <person name="Rahman M.S."/>
            <person name="Alam M."/>
            <person name="Yahiya A.S."/>
            <person name="Khan M.S."/>
            <person name="Azam M.S."/>
            <person name="Haque T."/>
            <person name="Lashkar M.Z.H."/>
            <person name="Akhand A.I."/>
            <person name="Morshed G."/>
            <person name="Roy S."/>
            <person name="Uddin K.S."/>
            <person name="Rabeya T."/>
            <person name="Hossain A.S."/>
            <person name="Chowdhury A."/>
            <person name="Snigdha A.R."/>
            <person name="Mortoza M.S."/>
            <person name="Matin S.A."/>
            <person name="Hoque S.M.E."/>
            <person name="Islam M.K."/>
            <person name="Roy D.K."/>
            <person name="Haider R."/>
            <person name="Moosa M.M."/>
            <person name="Elias S.M."/>
            <person name="Hasan A.M."/>
            <person name="Jahan S."/>
            <person name="Shafiuddin M."/>
            <person name="Mahmood N."/>
            <person name="Shommy N.S."/>
        </authorList>
    </citation>
    <scope>NUCLEOTIDE SEQUENCE [LARGE SCALE GENOMIC DNA]</scope>
    <source>
        <strain evidence="2">cv. O-4</strain>
    </source>
</reference>
<dbReference type="GO" id="GO:0016301">
    <property type="term" value="F:kinase activity"/>
    <property type="evidence" value="ECO:0007669"/>
    <property type="project" value="UniProtKB-KW"/>
</dbReference>
<keyword evidence="1" id="KW-0418">Kinase</keyword>
<evidence type="ECO:0000313" key="1">
    <source>
        <dbReference type="EMBL" id="OMO54111.1"/>
    </source>
</evidence>
<protein>
    <submittedName>
        <fullName evidence="1">Phosphoglycerate kinase 1-like protein</fullName>
    </submittedName>
</protein>